<name>A0ABX6VFN3_9GAMM</name>
<dbReference type="Proteomes" id="UP000316416">
    <property type="component" value="Chromosome"/>
</dbReference>
<reference evidence="4" key="1">
    <citation type="submission" date="2021-07" db="EMBL/GenBank/DDBJ databases">
        <title>Shewanella sp. YLB-07 whole genome sequence.</title>
        <authorList>
            <person name="Yu L."/>
        </authorList>
    </citation>
    <scope>NUCLEOTIDE SEQUENCE</scope>
    <source>
        <strain evidence="4">YLB-08</strain>
    </source>
</reference>
<accession>A0ABX6VFN3</accession>
<evidence type="ECO:0000313" key="5">
    <source>
        <dbReference type="Proteomes" id="UP000316416"/>
    </source>
</evidence>
<evidence type="ECO:0000256" key="2">
    <source>
        <dbReference type="ARBA" id="ARBA00023136"/>
    </source>
</evidence>
<dbReference type="Gene3D" id="2.40.160.50">
    <property type="entry name" value="membrane protein fhac: a member of the omp85/tpsb transporter family"/>
    <property type="match status" value="1"/>
</dbReference>
<keyword evidence="2" id="KW-0472">Membrane</keyword>
<evidence type="ECO:0000256" key="1">
    <source>
        <dbReference type="ARBA" id="ARBA00004370"/>
    </source>
</evidence>
<protein>
    <submittedName>
        <fullName evidence="4">Outer membrane protein assembly factor</fullName>
    </submittedName>
</protein>
<organism evidence="4 5">
    <name type="scientific">Shewanella eurypsychrophilus</name>
    <dbReference type="NCBI Taxonomy" id="2593656"/>
    <lineage>
        <taxon>Bacteria</taxon>
        <taxon>Pseudomonadati</taxon>
        <taxon>Pseudomonadota</taxon>
        <taxon>Gammaproteobacteria</taxon>
        <taxon>Alteromonadales</taxon>
        <taxon>Shewanellaceae</taxon>
        <taxon>Shewanella</taxon>
    </lineage>
</organism>
<sequence length="437" mass="49196">MCLFFASIFFTINSQPLSATEPAIKLNLPTQQEALPFFETVEQAEARSEDYNIAIDEADEAQAHCVSESECDKLSLYETDLGYAKTAHINKNGLDMFDILGGPAYSPEGGIMAAIGGLYSFKTDRNQAELQRSSVSLFGVGSKTDGGLGYGIRSKQNLFFDDNAIRYTGHFLLANQSENFWGIGQDAGQQREPSDDTLLDKLSLTYSANLDFKNAYGFYVGPAIRIKYFEPDQNTLPPSAIEDENFQAFKDKPLSVGLGFSVNYDSRDVTVNAWQGQYLNFEYINYNPAFGSDNQYEKVLLDHRYYLNFNPGRVLAFYNAFQWSTGDVPYYDMPTLGGQSSLRGIYQGRYRDYSTIEHTLEYRHTFLRVNGDLSAHGMTLWAGIGSIAGTDTDLYQELLYSYGIGYRYELQPRMNVRLDFGLSKDGNGFYLTFTEAF</sequence>
<dbReference type="InterPro" id="IPR000184">
    <property type="entry name" value="Bac_surfAg_D15"/>
</dbReference>
<comment type="subcellular location">
    <subcellularLocation>
        <location evidence="1">Membrane</location>
    </subcellularLocation>
</comment>
<evidence type="ECO:0000313" key="4">
    <source>
        <dbReference type="EMBL" id="QPG60590.1"/>
    </source>
</evidence>
<feature type="domain" description="Bacterial surface antigen (D15)" evidence="3">
    <location>
        <begin position="246"/>
        <end position="422"/>
    </location>
</feature>
<dbReference type="EMBL" id="CP045503">
    <property type="protein sequence ID" value="QPG60590.1"/>
    <property type="molecule type" value="Genomic_DNA"/>
</dbReference>
<gene>
    <name evidence="4" type="ORF">FM038_021750</name>
</gene>
<evidence type="ECO:0000259" key="3">
    <source>
        <dbReference type="Pfam" id="PF01103"/>
    </source>
</evidence>
<proteinExistence type="predicted"/>
<dbReference type="Pfam" id="PF01103">
    <property type="entry name" value="Omp85"/>
    <property type="match status" value="1"/>
</dbReference>
<keyword evidence="5" id="KW-1185">Reference proteome</keyword>